<gene>
    <name evidence="7" type="ORF">GSOID_T00007283001</name>
    <name evidence="8" type="ORF">GSOID_T00030914001</name>
</gene>
<keyword evidence="9" id="KW-1185">Reference proteome</keyword>
<feature type="domain" description="HSF-type DNA-binding" evidence="6">
    <location>
        <begin position="255"/>
        <end position="394"/>
    </location>
</feature>
<sequence>MKKTGLLKIKKKESRLDSSGNSKIRRKTAIKSAKKIKALSKPLRKSRKKYFPPPKEPEKPVDKTIINLIDDDEDDSSSSSASAEVSTNVSQTPKSSESSSSVITIPDDDDDENMTLEWVSIYLKQHGIAEALFYDFICNKSKLMQTARKNEELNGVENLRQMGRRALQKVQKYEDLVDERAKAASSPIPVPSESESTSENSAKNTDSSSELENTGIDVPQVIRDQSSPEVQSEQSTQAIPSLPPNDCGEIANLQFPKKIWYIVNNPYYHCMFWTGINCDPNEKAEIGHGDYRGSTSFVINKKWVNQPGQVLDVNNNTLFTTSNYQSLIRQLNLYGFRKVKRYQHEETYANYRRNICKIIDPLSSKPSAKEDVDEFRHTFFRENMEHKTKFIKRQKPFKPTTKQANPPIFRKGFGRPSDHGNRTSSRGQVPVLSDNPALESDCDSDTFSDDYNFHDDEVIDLARMAMSGESVFNPLGDGNFDDADYGDDPEAAFGPRGAAS</sequence>
<evidence type="ECO:0000313" key="9">
    <source>
        <dbReference type="Proteomes" id="UP000001307"/>
    </source>
</evidence>
<evidence type="ECO:0000256" key="1">
    <source>
        <dbReference type="ARBA" id="ARBA00004123"/>
    </source>
</evidence>
<feature type="region of interest" description="Disordered" evidence="5">
    <location>
        <begin position="398"/>
        <end position="445"/>
    </location>
</feature>
<feature type="compositionally biased region" description="Basic residues" evidence="5">
    <location>
        <begin position="1"/>
        <end position="13"/>
    </location>
</feature>
<dbReference type="Proteomes" id="UP000001307">
    <property type="component" value="Unassembled WGS sequence"/>
</dbReference>
<feature type="compositionally biased region" description="Basic residues" evidence="5">
    <location>
        <begin position="23"/>
        <end position="50"/>
    </location>
</feature>
<dbReference type="Proteomes" id="UP000011014">
    <property type="component" value="Unassembled WGS sequence"/>
</dbReference>
<accession>E4XXA2</accession>
<dbReference type="EMBL" id="FN653272">
    <property type="protein sequence ID" value="CBY14296.1"/>
    <property type="molecule type" value="Genomic_DNA"/>
</dbReference>
<protein>
    <recommendedName>
        <fullName evidence="6">HSF-type DNA-binding domain-containing protein</fullName>
    </recommendedName>
</protein>
<dbReference type="GO" id="GO:0003700">
    <property type="term" value="F:DNA-binding transcription factor activity"/>
    <property type="evidence" value="ECO:0007669"/>
    <property type="project" value="InterPro"/>
</dbReference>
<keyword evidence="3" id="KW-0238">DNA-binding</keyword>
<dbReference type="InterPro" id="IPR036388">
    <property type="entry name" value="WH-like_DNA-bd_sf"/>
</dbReference>
<feature type="region of interest" description="Disordered" evidence="5">
    <location>
        <begin position="1"/>
        <end position="109"/>
    </location>
</feature>
<dbReference type="GO" id="GO:0005634">
    <property type="term" value="C:nucleus"/>
    <property type="evidence" value="ECO:0007669"/>
    <property type="project" value="UniProtKB-SubCell"/>
</dbReference>
<dbReference type="OrthoDB" id="6418155at2759"/>
<dbReference type="AlphaFoldDB" id="E4XXA2"/>
<evidence type="ECO:0000313" key="7">
    <source>
        <dbReference type="EMBL" id="CBY14296.1"/>
    </source>
</evidence>
<proteinExistence type="inferred from homology"/>
<dbReference type="InterPro" id="IPR036390">
    <property type="entry name" value="WH_DNA-bd_sf"/>
</dbReference>
<evidence type="ECO:0000256" key="3">
    <source>
        <dbReference type="ARBA" id="ARBA00023125"/>
    </source>
</evidence>
<evidence type="ECO:0000259" key="6">
    <source>
        <dbReference type="Pfam" id="PF00447"/>
    </source>
</evidence>
<name>E4XXA2_OIKDI</name>
<dbReference type="EMBL" id="FN654980">
    <property type="protein sequence ID" value="CBY37455.1"/>
    <property type="molecule type" value="Genomic_DNA"/>
</dbReference>
<evidence type="ECO:0000313" key="8">
    <source>
        <dbReference type="EMBL" id="CBY37455.1"/>
    </source>
</evidence>
<evidence type="ECO:0000256" key="4">
    <source>
        <dbReference type="ARBA" id="ARBA00023242"/>
    </source>
</evidence>
<reference evidence="7" key="1">
    <citation type="journal article" date="2010" name="Science">
        <title>Plasticity of animal genome architecture unmasked by rapid evolution of a pelagic tunicate.</title>
        <authorList>
            <person name="Denoeud F."/>
            <person name="Henriet S."/>
            <person name="Mungpakdee S."/>
            <person name="Aury J.M."/>
            <person name="Da Silva C."/>
            <person name="Brinkmann H."/>
            <person name="Mikhaleva J."/>
            <person name="Olsen L.C."/>
            <person name="Jubin C."/>
            <person name="Canestro C."/>
            <person name="Bouquet J.M."/>
            <person name="Danks G."/>
            <person name="Poulain J."/>
            <person name="Campsteijn C."/>
            <person name="Adamski M."/>
            <person name="Cross I."/>
            <person name="Yadetie F."/>
            <person name="Muffato M."/>
            <person name="Louis A."/>
            <person name="Butcher S."/>
            <person name="Tsagkogeorga G."/>
            <person name="Konrad A."/>
            <person name="Singh S."/>
            <person name="Jensen M.F."/>
            <person name="Cong E.H."/>
            <person name="Eikeseth-Otteraa H."/>
            <person name="Noel B."/>
            <person name="Anthouard V."/>
            <person name="Porcel B.M."/>
            <person name="Kachouri-Lafond R."/>
            <person name="Nishino A."/>
            <person name="Ugolini M."/>
            <person name="Chourrout P."/>
            <person name="Nishida H."/>
            <person name="Aasland R."/>
            <person name="Huzurbazar S."/>
            <person name="Westhof E."/>
            <person name="Delsuc F."/>
            <person name="Lehrach H."/>
            <person name="Reinhardt R."/>
            <person name="Weissenbach J."/>
            <person name="Roy S.W."/>
            <person name="Artiguenave F."/>
            <person name="Postlethwait J.H."/>
            <person name="Manak J.R."/>
            <person name="Thompson E.M."/>
            <person name="Jaillon O."/>
            <person name="Du Pasquier L."/>
            <person name="Boudinot P."/>
            <person name="Liberles D.A."/>
            <person name="Volff J.N."/>
            <person name="Philippe H."/>
            <person name="Lenhard B."/>
            <person name="Roest Crollius H."/>
            <person name="Wincker P."/>
            <person name="Chourrout D."/>
        </authorList>
    </citation>
    <scope>NUCLEOTIDE SEQUENCE [LARGE SCALE GENOMIC DNA]</scope>
</reference>
<keyword evidence="4" id="KW-0539">Nucleus</keyword>
<feature type="region of interest" description="Disordered" evidence="5">
    <location>
        <begin position="180"/>
        <end position="217"/>
    </location>
</feature>
<dbReference type="SUPFAM" id="SSF46785">
    <property type="entry name" value="Winged helix' DNA-binding domain"/>
    <property type="match status" value="1"/>
</dbReference>
<comment type="similarity">
    <text evidence="2">Belongs to the HSF family.</text>
</comment>
<feature type="compositionally biased region" description="Polar residues" evidence="5">
    <location>
        <begin position="85"/>
        <end position="94"/>
    </location>
</feature>
<organism evidence="7">
    <name type="scientific">Oikopleura dioica</name>
    <name type="common">Tunicate</name>
    <dbReference type="NCBI Taxonomy" id="34765"/>
    <lineage>
        <taxon>Eukaryota</taxon>
        <taxon>Metazoa</taxon>
        <taxon>Chordata</taxon>
        <taxon>Tunicata</taxon>
        <taxon>Appendicularia</taxon>
        <taxon>Copelata</taxon>
        <taxon>Oikopleuridae</taxon>
        <taxon>Oikopleura</taxon>
    </lineage>
</organism>
<dbReference type="Gene3D" id="1.10.10.10">
    <property type="entry name" value="Winged helix-like DNA-binding domain superfamily/Winged helix DNA-binding domain"/>
    <property type="match status" value="1"/>
</dbReference>
<dbReference type="Pfam" id="PF00447">
    <property type="entry name" value="HSF_DNA-bind"/>
    <property type="match status" value="1"/>
</dbReference>
<feature type="region of interest" description="Disordered" evidence="5">
    <location>
        <begin position="473"/>
        <end position="500"/>
    </location>
</feature>
<comment type="subcellular location">
    <subcellularLocation>
        <location evidence="1">Nucleus</location>
    </subcellularLocation>
</comment>
<feature type="compositionally biased region" description="Acidic residues" evidence="5">
    <location>
        <begin position="479"/>
        <end position="490"/>
    </location>
</feature>
<dbReference type="InterPro" id="IPR000232">
    <property type="entry name" value="HSF_DNA-bd"/>
</dbReference>
<feature type="compositionally biased region" description="Low complexity" evidence="5">
    <location>
        <begin position="183"/>
        <end position="202"/>
    </location>
</feature>
<evidence type="ECO:0000256" key="5">
    <source>
        <dbReference type="SAM" id="MobiDB-lite"/>
    </source>
</evidence>
<feature type="compositionally biased region" description="Polar residues" evidence="5">
    <location>
        <begin position="203"/>
        <end position="212"/>
    </location>
</feature>
<evidence type="ECO:0000256" key="2">
    <source>
        <dbReference type="ARBA" id="ARBA00006403"/>
    </source>
</evidence>
<dbReference type="GO" id="GO:0043565">
    <property type="term" value="F:sequence-specific DNA binding"/>
    <property type="evidence" value="ECO:0007669"/>
    <property type="project" value="InterPro"/>
</dbReference>
<dbReference type="InParanoid" id="E4XXA2"/>